<gene>
    <name evidence="3" type="ORF">OFUS_LOCUS20492</name>
</gene>
<keyword evidence="4" id="KW-1185">Reference proteome</keyword>
<accession>A0A8S4PS87</accession>
<evidence type="ECO:0000256" key="2">
    <source>
        <dbReference type="SAM" id="Phobius"/>
    </source>
</evidence>
<sequence>MMVRRNGRFAKTNKPGNPGQFGKKLDSVIANEDTSFPGVCIEVLVEVPPGIAISGYIGDVYIFHSMHNDRPAVFSRTWEKYLYFHEYGYWMIGNTLGVNGAFVSVYSHVVNPEDAQLTKNWTYWGDNQWNVEPRINVTCLNETTMFVPDPTTAAMETTVSQSTTLVTGSVTLTTTEYESTTLVTDSVTLATTENESTTVVTDSITLATTEDESSTLATDSVTIATTTEASFPGVCIEVLVEVPPGIAISGFIGDVYIFHSMHNDKPAVFSSAKDKYLYFHEYGYWMIGNTLGANSAFVTVASRVVNPEDVKLTKNWTYWGNSQWNEEPRINITCLNETIVFVPDPTTAAMETTVSQSATLATESVTLATEDVTTTESTTTMITIDVTPDLQENATEPGYKRAKRIVWEPSEAEGADAMGSMWLILVICAIIGIVLLDVGKLTKHLKRAYKNIKFGCDKNSVERHKGPASVLCSDQPVHHIPSPYIETEQIHDTPSVSGDSPHKNSEFKDTPLGNSPSKYITYKTPPDSPNMDTINELSEEQVDAERRLSKLSLTSLCKDITNLDPRQSSDV</sequence>
<keyword evidence="2" id="KW-0812">Transmembrane</keyword>
<reference evidence="3" key="1">
    <citation type="submission" date="2022-03" db="EMBL/GenBank/DDBJ databases">
        <authorList>
            <person name="Martin C."/>
        </authorList>
    </citation>
    <scope>NUCLEOTIDE SEQUENCE</scope>
</reference>
<proteinExistence type="predicted"/>
<dbReference type="AlphaFoldDB" id="A0A8S4PS87"/>
<evidence type="ECO:0000313" key="3">
    <source>
        <dbReference type="EMBL" id="CAH1796038.1"/>
    </source>
</evidence>
<evidence type="ECO:0000256" key="1">
    <source>
        <dbReference type="SAM" id="MobiDB-lite"/>
    </source>
</evidence>
<dbReference type="EMBL" id="CAIIXF020000010">
    <property type="protein sequence ID" value="CAH1796038.1"/>
    <property type="molecule type" value="Genomic_DNA"/>
</dbReference>
<comment type="caution">
    <text evidence="3">The sequence shown here is derived from an EMBL/GenBank/DDBJ whole genome shotgun (WGS) entry which is preliminary data.</text>
</comment>
<feature type="region of interest" description="Disordered" evidence="1">
    <location>
        <begin position="491"/>
        <end position="533"/>
    </location>
</feature>
<organism evidence="3 4">
    <name type="scientific">Owenia fusiformis</name>
    <name type="common">Polychaete worm</name>
    <dbReference type="NCBI Taxonomy" id="6347"/>
    <lineage>
        <taxon>Eukaryota</taxon>
        <taxon>Metazoa</taxon>
        <taxon>Spiralia</taxon>
        <taxon>Lophotrochozoa</taxon>
        <taxon>Annelida</taxon>
        <taxon>Polychaeta</taxon>
        <taxon>Sedentaria</taxon>
        <taxon>Canalipalpata</taxon>
        <taxon>Sabellida</taxon>
        <taxon>Oweniida</taxon>
        <taxon>Oweniidae</taxon>
        <taxon>Owenia</taxon>
    </lineage>
</organism>
<protein>
    <submittedName>
        <fullName evidence="3">Uncharacterized protein</fullName>
    </submittedName>
</protein>
<keyword evidence="2" id="KW-0472">Membrane</keyword>
<name>A0A8S4PS87_OWEFU</name>
<dbReference type="Proteomes" id="UP000749559">
    <property type="component" value="Unassembled WGS sequence"/>
</dbReference>
<keyword evidence="2" id="KW-1133">Transmembrane helix</keyword>
<evidence type="ECO:0000313" key="4">
    <source>
        <dbReference type="Proteomes" id="UP000749559"/>
    </source>
</evidence>
<feature type="compositionally biased region" description="Basic and acidic residues" evidence="1">
    <location>
        <begin position="500"/>
        <end position="509"/>
    </location>
</feature>
<feature type="transmembrane region" description="Helical" evidence="2">
    <location>
        <begin position="419"/>
        <end position="438"/>
    </location>
</feature>